<evidence type="ECO:0000256" key="4">
    <source>
        <dbReference type="ARBA" id="ARBA00022679"/>
    </source>
</evidence>
<feature type="transmembrane region" description="Helical" evidence="9">
    <location>
        <begin position="129"/>
        <end position="151"/>
    </location>
</feature>
<feature type="transmembrane region" description="Helical" evidence="9">
    <location>
        <begin position="74"/>
        <end position="102"/>
    </location>
</feature>
<keyword evidence="9" id="KW-0812">Transmembrane</keyword>
<keyword evidence="5" id="KW-0547">Nucleotide-binding</keyword>
<dbReference type="RefSeq" id="WP_331215579.1">
    <property type="nucleotide sequence ID" value="NZ_JAZGQK010000015.1"/>
</dbReference>
<dbReference type="Gene3D" id="3.30.565.10">
    <property type="entry name" value="Histidine kinase-like ATPase, C-terminal domain"/>
    <property type="match status" value="1"/>
</dbReference>
<sequence length="380" mass="40521">MTSPLVPTVWVACAWPLGPLAGVPLGAVERWRLGWVDRGARLSPHRRTGRVGPGRWASVRITEPVTWKELGYGLLLLPLGMVDTVLAIVVLGMPAAILVAAVRRPTDPADQVDVLRLLGVDGGEVGDRVGAVLIGLLFLAVALYLLTAVAAGRAQLARSVLVEPSEEQLGNRLRQVAQSRSRIATEFELERRRIERDLHDGAQQRLTALLLTLGLLRLELDGAEPAARDLAARAQEEAGRALGELRDLVRGIYPATLREEGLGPALQELADRYPLPVRASIDLPRRPAPGVESTVYFAVCEILGNATKHSGAATVGIVVRCARSTLTVTVTDDGHGGVDPARGSGLLGVVDRIEAYGGTVLLSSPPGGPTTVRMDLPCEW</sequence>
<keyword evidence="9" id="KW-0472">Membrane</keyword>
<evidence type="ECO:0000256" key="3">
    <source>
        <dbReference type="ARBA" id="ARBA00022553"/>
    </source>
</evidence>
<evidence type="ECO:0000313" key="12">
    <source>
        <dbReference type="Proteomes" id="UP001332243"/>
    </source>
</evidence>
<reference evidence="11 12" key="1">
    <citation type="submission" date="2024-01" db="EMBL/GenBank/DDBJ databases">
        <title>Genome insights into Plantactinospora sonchi sp. nov.</title>
        <authorList>
            <person name="Wang L."/>
        </authorList>
    </citation>
    <scope>NUCLEOTIDE SEQUENCE [LARGE SCALE GENOMIC DNA]</scope>
    <source>
        <strain evidence="11 12">NEAU-QY2</strain>
    </source>
</reference>
<keyword evidence="8" id="KW-0902">Two-component regulatory system</keyword>
<evidence type="ECO:0000256" key="8">
    <source>
        <dbReference type="ARBA" id="ARBA00023012"/>
    </source>
</evidence>
<comment type="caution">
    <text evidence="11">The sequence shown here is derived from an EMBL/GenBank/DDBJ whole genome shotgun (WGS) entry which is preliminary data.</text>
</comment>
<dbReference type="SUPFAM" id="SSF55874">
    <property type="entry name" value="ATPase domain of HSP90 chaperone/DNA topoisomerase II/histidine kinase"/>
    <property type="match status" value="1"/>
</dbReference>
<dbReference type="InterPro" id="IPR025828">
    <property type="entry name" value="Put_sensor_dom"/>
</dbReference>
<evidence type="ECO:0000256" key="2">
    <source>
        <dbReference type="ARBA" id="ARBA00012438"/>
    </source>
</evidence>
<dbReference type="InterPro" id="IPR036890">
    <property type="entry name" value="HATPase_C_sf"/>
</dbReference>
<evidence type="ECO:0000256" key="7">
    <source>
        <dbReference type="ARBA" id="ARBA00022840"/>
    </source>
</evidence>
<evidence type="ECO:0000256" key="6">
    <source>
        <dbReference type="ARBA" id="ARBA00022777"/>
    </source>
</evidence>
<evidence type="ECO:0000256" key="5">
    <source>
        <dbReference type="ARBA" id="ARBA00022741"/>
    </source>
</evidence>
<comment type="catalytic activity">
    <reaction evidence="1">
        <text>ATP + protein L-histidine = ADP + protein N-phospho-L-histidine.</text>
        <dbReference type="EC" id="2.7.13.3"/>
    </reaction>
</comment>
<dbReference type="Gene3D" id="1.20.5.1930">
    <property type="match status" value="1"/>
</dbReference>
<keyword evidence="6" id="KW-0418">Kinase</keyword>
<dbReference type="SMART" id="SM00387">
    <property type="entry name" value="HATPase_c"/>
    <property type="match status" value="1"/>
</dbReference>
<name>A0ABU7RVD1_9ACTN</name>
<dbReference type="PANTHER" id="PTHR24421">
    <property type="entry name" value="NITRATE/NITRITE SENSOR PROTEIN NARX-RELATED"/>
    <property type="match status" value="1"/>
</dbReference>
<keyword evidence="7" id="KW-0067">ATP-binding</keyword>
<keyword evidence="12" id="KW-1185">Reference proteome</keyword>
<accession>A0ABU7RVD1</accession>
<keyword evidence="9" id="KW-1133">Transmembrane helix</keyword>
<dbReference type="Pfam" id="PF02518">
    <property type="entry name" value="HATPase_c"/>
    <property type="match status" value="1"/>
</dbReference>
<dbReference type="InterPro" id="IPR050482">
    <property type="entry name" value="Sensor_HK_TwoCompSys"/>
</dbReference>
<dbReference type="InterPro" id="IPR011712">
    <property type="entry name" value="Sig_transdc_His_kin_sub3_dim/P"/>
</dbReference>
<evidence type="ECO:0000256" key="9">
    <source>
        <dbReference type="SAM" id="Phobius"/>
    </source>
</evidence>
<protein>
    <recommendedName>
        <fullName evidence="2">histidine kinase</fullName>
        <ecNumber evidence="2">2.7.13.3</ecNumber>
    </recommendedName>
</protein>
<dbReference type="InterPro" id="IPR003594">
    <property type="entry name" value="HATPase_dom"/>
</dbReference>
<keyword evidence="3" id="KW-0597">Phosphoprotein</keyword>
<dbReference type="Pfam" id="PF07730">
    <property type="entry name" value="HisKA_3"/>
    <property type="match status" value="1"/>
</dbReference>
<dbReference type="EC" id="2.7.13.3" evidence="2"/>
<feature type="domain" description="Histidine kinase/HSP90-like ATPase" evidence="10">
    <location>
        <begin position="290"/>
        <end position="380"/>
    </location>
</feature>
<dbReference type="CDD" id="cd16917">
    <property type="entry name" value="HATPase_UhpB-NarQ-NarX-like"/>
    <property type="match status" value="1"/>
</dbReference>
<evidence type="ECO:0000259" key="10">
    <source>
        <dbReference type="SMART" id="SM00387"/>
    </source>
</evidence>
<dbReference type="EMBL" id="JAZGQK010000015">
    <property type="protein sequence ID" value="MEE6260468.1"/>
    <property type="molecule type" value="Genomic_DNA"/>
</dbReference>
<proteinExistence type="predicted"/>
<gene>
    <name evidence="11" type="ORF">V1633_18450</name>
</gene>
<organism evidence="11 12">
    <name type="scientific">Plantactinospora sonchi</name>
    <dbReference type="NCBI Taxonomy" id="1544735"/>
    <lineage>
        <taxon>Bacteria</taxon>
        <taxon>Bacillati</taxon>
        <taxon>Actinomycetota</taxon>
        <taxon>Actinomycetes</taxon>
        <taxon>Micromonosporales</taxon>
        <taxon>Micromonosporaceae</taxon>
        <taxon>Plantactinospora</taxon>
    </lineage>
</organism>
<evidence type="ECO:0000256" key="1">
    <source>
        <dbReference type="ARBA" id="ARBA00000085"/>
    </source>
</evidence>
<evidence type="ECO:0000313" key="11">
    <source>
        <dbReference type="EMBL" id="MEE6260468.1"/>
    </source>
</evidence>
<dbReference type="Pfam" id="PF13796">
    <property type="entry name" value="Sensor"/>
    <property type="match status" value="1"/>
</dbReference>
<dbReference type="Proteomes" id="UP001332243">
    <property type="component" value="Unassembled WGS sequence"/>
</dbReference>
<dbReference type="PANTHER" id="PTHR24421:SF10">
    <property type="entry name" value="NITRATE_NITRITE SENSOR PROTEIN NARQ"/>
    <property type="match status" value="1"/>
</dbReference>
<keyword evidence="4" id="KW-0808">Transferase</keyword>